<evidence type="ECO:0000256" key="6">
    <source>
        <dbReference type="ARBA" id="ARBA00023010"/>
    </source>
</evidence>
<keyword evidence="2" id="KW-0813">Transport</keyword>
<evidence type="ECO:0000256" key="4">
    <source>
        <dbReference type="ARBA" id="ARBA00022927"/>
    </source>
</evidence>
<keyword evidence="6" id="KW-0811">Translocation</keyword>
<dbReference type="PANTHER" id="PTHR42982:SF1">
    <property type="entry name" value="SEC-INDEPENDENT PROTEIN TRANSLOCASE PROTEIN TATA"/>
    <property type="match status" value="1"/>
</dbReference>
<evidence type="ECO:0008006" key="11">
    <source>
        <dbReference type="Google" id="ProtNLM"/>
    </source>
</evidence>
<dbReference type="GO" id="GO:0016020">
    <property type="term" value="C:membrane"/>
    <property type="evidence" value="ECO:0007669"/>
    <property type="project" value="UniProtKB-ARBA"/>
</dbReference>
<evidence type="ECO:0000256" key="2">
    <source>
        <dbReference type="ARBA" id="ARBA00022448"/>
    </source>
</evidence>
<dbReference type="EMBL" id="KF900445">
    <property type="protein sequence ID" value="AIE95279.1"/>
    <property type="molecule type" value="Genomic_DNA"/>
</dbReference>
<keyword evidence="3 9" id="KW-0812">Transmembrane</keyword>
<evidence type="ECO:0000256" key="7">
    <source>
        <dbReference type="ARBA" id="ARBA00023136"/>
    </source>
</evidence>
<feature type="region of interest" description="Disordered" evidence="8">
    <location>
        <begin position="59"/>
        <end position="128"/>
    </location>
</feature>
<dbReference type="AlphaFoldDB" id="A0A075FVH3"/>
<keyword evidence="5 9" id="KW-1133">Transmembrane helix</keyword>
<dbReference type="InterPro" id="IPR003369">
    <property type="entry name" value="TatA/B/E"/>
</dbReference>
<keyword evidence="7 9" id="KW-0472">Membrane</keyword>
<feature type="compositionally biased region" description="Acidic residues" evidence="8">
    <location>
        <begin position="88"/>
        <end position="99"/>
    </location>
</feature>
<sequence>MTVNVFLYAETVINGRDSNRIMLSTYELLIILALVLLFFGKDKIPELFRGAGQAKKAFNEGMNESLPEDSSEDKVEGPMEEDGKGDIDGDGIPDSEDEEPRVSDSKDEEEPSEGGDDSVHSNFGGGFG</sequence>
<feature type="compositionally biased region" description="Acidic residues" evidence="8">
    <location>
        <begin position="106"/>
        <end position="116"/>
    </location>
</feature>
<reference evidence="10" key="1">
    <citation type="journal article" date="2014" name="Genome Biol. Evol.">
        <title>Pangenome evidence for extensive interdomain horizontal transfer affecting lineage core and shell genes in uncultured planktonic thaumarchaeota and euryarchaeota.</title>
        <authorList>
            <person name="Deschamps P."/>
            <person name="Zivanovic Y."/>
            <person name="Moreira D."/>
            <person name="Rodriguez-Valera F."/>
            <person name="Lopez-Garcia P."/>
        </authorList>
    </citation>
    <scope>NUCLEOTIDE SEQUENCE</scope>
</reference>
<name>A0A075FVH3_9EURY</name>
<protein>
    <recommendedName>
        <fullName evidence="11">Sec-independent protein translocase protein TatA</fullName>
    </recommendedName>
</protein>
<keyword evidence="4" id="KW-0653">Protein transport</keyword>
<proteinExistence type="predicted"/>
<evidence type="ECO:0000256" key="9">
    <source>
        <dbReference type="SAM" id="Phobius"/>
    </source>
</evidence>
<dbReference type="PANTHER" id="PTHR42982">
    <property type="entry name" value="SEC-INDEPENDENT PROTEIN TRANSLOCASE PROTEIN TATA"/>
    <property type="match status" value="1"/>
</dbReference>
<comment type="subcellular location">
    <subcellularLocation>
        <location evidence="1">Membrane</location>
        <topology evidence="1">Single-pass membrane protein</topology>
    </subcellularLocation>
</comment>
<feature type="transmembrane region" description="Helical" evidence="9">
    <location>
        <begin position="20"/>
        <end position="39"/>
    </location>
</feature>
<evidence type="ECO:0000313" key="10">
    <source>
        <dbReference type="EMBL" id="AIE95279.1"/>
    </source>
</evidence>
<evidence type="ECO:0000256" key="1">
    <source>
        <dbReference type="ARBA" id="ARBA00004167"/>
    </source>
</evidence>
<organism evidence="10">
    <name type="scientific">uncultured marine group II/III euryarchaeote AD1000_61_A07</name>
    <dbReference type="NCBI Taxonomy" id="1457792"/>
    <lineage>
        <taxon>Archaea</taxon>
        <taxon>Methanobacteriati</taxon>
        <taxon>Methanobacteriota</taxon>
        <taxon>environmental samples</taxon>
    </lineage>
</organism>
<feature type="compositionally biased region" description="Basic and acidic residues" evidence="8">
    <location>
        <begin position="72"/>
        <end position="87"/>
    </location>
</feature>
<evidence type="ECO:0000256" key="3">
    <source>
        <dbReference type="ARBA" id="ARBA00022692"/>
    </source>
</evidence>
<evidence type="ECO:0000256" key="8">
    <source>
        <dbReference type="SAM" id="MobiDB-lite"/>
    </source>
</evidence>
<accession>A0A075FVH3</accession>
<dbReference type="GO" id="GO:0015031">
    <property type="term" value="P:protein transport"/>
    <property type="evidence" value="ECO:0007669"/>
    <property type="project" value="UniProtKB-KW"/>
</dbReference>
<evidence type="ECO:0000256" key="5">
    <source>
        <dbReference type="ARBA" id="ARBA00022989"/>
    </source>
</evidence>
<dbReference type="Gene3D" id="1.20.5.3310">
    <property type="match status" value="1"/>
</dbReference>
<dbReference type="Pfam" id="PF02416">
    <property type="entry name" value="TatA_B_E"/>
    <property type="match status" value="1"/>
</dbReference>